<dbReference type="Gene3D" id="3.40.50.720">
    <property type="entry name" value="NAD(P)-binding Rossmann-like Domain"/>
    <property type="match status" value="1"/>
</dbReference>
<gene>
    <name evidence="4" type="ORF">CT0861_04669</name>
</gene>
<evidence type="ECO:0000313" key="4">
    <source>
        <dbReference type="EMBL" id="KZL71323.1"/>
    </source>
</evidence>
<dbReference type="SUPFAM" id="SSF51735">
    <property type="entry name" value="NAD(P)-binding Rossmann-fold domains"/>
    <property type="match status" value="1"/>
</dbReference>
<evidence type="ECO:0000259" key="3">
    <source>
        <dbReference type="Pfam" id="PF05368"/>
    </source>
</evidence>
<keyword evidence="5" id="KW-1185">Reference proteome</keyword>
<evidence type="ECO:0000256" key="2">
    <source>
        <dbReference type="ARBA" id="ARBA00023002"/>
    </source>
</evidence>
<proteinExistence type="predicted"/>
<dbReference type="AlphaFoldDB" id="A0A166SX13"/>
<keyword evidence="2" id="KW-0560">Oxidoreductase</keyword>
<evidence type="ECO:0000256" key="1">
    <source>
        <dbReference type="ARBA" id="ARBA00022857"/>
    </source>
</evidence>
<comment type="caution">
    <text evidence="4">The sequence shown here is derived from an EMBL/GenBank/DDBJ whole genome shotgun (WGS) entry which is preliminary data.</text>
</comment>
<dbReference type="Proteomes" id="UP000076552">
    <property type="component" value="Unassembled WGS sequence"/>
</dbReference>
<feature type="domain" description="NmrA-like" evidence="3">
    <location>
        <begin position="6"/>
        <end position="231"/>
    </location>
</feature>
<sequence length="303" mass="33007">MAPTIKNVALAGAGGNLGPSVLKGLMESNKFNITILTRKAGSQKFPSGVTVKEVDYESLDSLTQALKGQDALINSTNSFDPKVATRVVDAAVAAGVYRYIPPDFGLDPVRAHVPRLPVFGIKTLTHQYMKQKTAENDGKFTWTIITNGPFLDWGIRSSFMGVDVKNKKLSLFNDGENVIPYTMLADVGKAIVGTLLHPDETANRIAYIHSTVKSQKQMGALAQEAVSGPWETTTVDVDAIYANCMESIKKGIMTPDVMYPQLLYASSKKEFAQPWGKSDNALLGIKEMSDDELKAVYKQIALE</sequence>
<dbReference type="Pfam" id="PF05368">
    <property type="entry name" value="NmrA"/>
    <property type="match status" value="1"/>
</dbReference>
<dbReference type="EMBL" id="LFIV01000074">
    <property type="protein sequence ID" value="KZL71323.1"/>
    <property type="molecule type" value="Genomic_DNA"/>
</dbReference>
<dbReference type="InterPro" id="IPR008030">
    <property type="entry name" value="NmrA-like"/>
</dbReference>
<dbReference type="PANTHER" id="PTHR47706">
    <property type="entry name" value="NMRA-LIKE FAMILY PROTEIN"/>
    <property type="match status" value="1"/>
</dbReference>
<dbReference type="STRING" id="708197.A0A166SX13"/>
<name>A0A166SX13_9PEZI</name>
<evidence type="ECO:0000313" key="5">
    <source>
        <dbReference type="Proteomes" id="UP000076552"/>
    </source>
</evidence>
<dbReference type="GO" id="GO:0016491">
    <property type="term" value="F:oxidoreductase activity"/>
    <property type="evidence" value="ECO:0007669"/>
    <property type="project" value="UniProtKB-KW"/>
</dbReference>
<dbReference type="Gene3D" id="3.90.25.10">
    <property type="entry name" value="UDP-galactose 4-epimerase, domain 1"/>
    <property type="match status" value="1"/>
</dbReference>
<dbReference type="PANTHER" id="PTHR47706:SF1">
    <property type="entry name" value="CIPA-LIKE, PUTATIVE (AFU_ORTHOLOGUE AFUA_1G12460)-RELATED"/>
    <property type="match status" value="1"/>
</dbReference>
<accession>A0A166SX13</accession>
<dbReference type="InterPro" id="IPR045312">
    <property type="entry name" value="PCBER-like"/>
</dbReference>
<reference evidence="4 5" key="1">
    <citation type="submission" date="2015-06" db="EMBL/GenBank/DDBJ databases">
        <title>Survival trade-offs in plant roots during colonization by closely related pathogenic and mutualistic fungi.</title>
        <authorList>
            <person name="Hacquard S."/>
            <person name="Kracher B."/>
            <person name="Hiruma K."/>
            <person name="Weinman A."/>
            <person name="Muench P."/>
            <person name="Garrido Oter R."/>
            <person name="Ver Loren van Themaat E."/>
            <person name="Dallerey J.-F."/>
            <person name="Damm U."/>
            <person name="Henrissat B."/>
            <person name="Lespinet O."/>
            <person name="Thon M."/>
            <person name="Kemen E."/>
            <person name="McHardy A.C."/>
            <person name="Schulze-Lefert P."/>
            <person name="O'Connell R.J."/>
        </authorList>
    </citation>
    <scope>NUCLEOTIDE SEQUENCE [LARGE SCALE GENOMIC DNA]</scope>
    <source>
        <strain evidence="4 5">0861</strain>
    </source>
</reference>
<dbReference type="CDD" id="cd05259">
    <property type="entry name" value="PCBER_SDR_a"/>
    <property type="match status" value="1"/>
</dbReference>
<dbReference type="InterPro" id="IPR051609">
    <property type="entry name" value="NmrA/Isoflavone_reductase-like"/>
</dbReference>
<protein>
    <submittedName>
        <fullName evidence="4">Isoflavone reductase family protein</fullName>
    </submittedName>
</protein>
<keyword evidence="1" id="KW-0521">NADP</keyword>
<dbReference type="InterPro" id="IPR036291">
    <property type="entry name" value="NAD(P)-bd_dom_sf"/>
</dbReference>
<organism evidence="4 5">
    <name type="scientific">Colletotrichum tofieldiae</name>
    <dbReference type="NCBI Taxonomy" id="708197"/>
    <lineage>
        <taxon>Eukaryota</taxon>
        <taxon>Fungi</taxon>
        <taxon>Dikarya</taxon>
        <taxon>Ascomycota</taxon>
        <taxon>Pezizomycotina</taxon>
        <taxon>Sordariomycetes</taxon>
        <taxon>Hypocreomycetidae</taxon>
        <taxon>Glomerellales</taxon>
        <taxon>Glomerellaceae</taxon>
        <taxon>Colletotrichum</taxon>
        <taxon>Colletotrichum spaethianum species complex</taxon>
    </lineage>
</organism>